<evidence type="ECO:0000256" key="1">
    <source>
        <dbReference type="ARBA" id="ARBA00008645"/>
    </source>
</evidence>
<proteinExistence type="inferred from homology"/>
<feature type="domain" description="Peptidase S33 tripeptidyl aminopeptidase-like C-terminal" evidence="3">
    <location>
        <begin position="445"/>
        <end position="532"/>
    </location>
</feature>
<feature type="chain" id="PRO_5043841310" description="Peptidase S33 tripeptidyl aminopeptidase-like C-terminal domain-containing protein" evidence="2">
    <location>
        <begin position="24"/>
        <end position="577"/>
    </location>
</feature>
<evidence type="ECO:0000313" key="5">
    <source>
        <dbReference type="Proteomes" id="UP001162031"/>
    </source>
</evidence>
<dbReference type="InterPro" id="IPR013595">
    <property type="entry name" value="Pept_S33_TAP-like_C"/>
</dbReference>
<protein>
    <recommendedName>
        <fullName evidence="3">Peptidase S33 tripeptidyl aminopeptidase-like C-terminal domain-containing protein</fullName>
    </recommendedName>
</protein>
<dbReference type="SUPFAM" id="SSF53474">
    <property type="entry name" value="alpha/beta-Hydrolases"/>
    <property type="match status" value="1"/>
</dbReference>
<comment type="similarity">
    <text evidence="1">Belongs to the AB hydrolase superfamily.</text>
</comment>
<comment type="caution">
    <text evidence="4">The sequence shown here is derived from an EMBL/GenBank/DDBJ whole genome shotgun (WGS) entry which is preliminary data.</text>
</comment>
<accession>A0AAV0URJ4</accession>
<evidence type="ECO:0000256" key="2">
    <source>
        <dbReference type="SAM" id="SignalP"/>
    </source>
</evidence>
<dbReference type="Gene3D" id="3.40.50.1820">
    <property type="entry name" value="alpha/beta hydrolase"/>
    <property type="match status" value="2"/>
</dbReference>
<name>A0AAV0URJ4_HYABA</name>
<keyword evidence="2" id="KW-0732">Signal</keyword>
<organism evidence="4 5">
    <name type="scientific">Hyaloperonospora brassicae</name>
    <name type="common">Brassica downy mildew</name>
    <name type="synonym">Peronospora brassicae</name>
    <dbReference type="NCBI Taxonomy" id="162125"/>
    <lineage>
        <taxon>Eukaryota</taxon>
        <taxon>Sar</taxon>
        <taxon>Stramenopiles</taxon>
        <taxon>Oomycota</taxon>
        <taxon>Peronosporomycetes</taxon>
        <taxon>Peronosporales</taxon>
        <taxon>Peronosporaceae</taxon>
        <taxon>Hyaloperonospora</taxon>
    </lineage>
</organism>
<dbReference type="InterPro" id="IPR029058">
    <property type="entry name" value="AB_hydrolase_fold"/>
</dbReference>
<evidence type="ECO:0000313" key="4">
    <source>
        <dbReference type="EMBL" id="CAI5739561.1"/>
    </source>
</evidence>
<reference evidence="4" key="1">
    <citation type="submission" date="2022-12" db="EMBL/GenBank/DDBJ databases">
        <authorList>
            <person name="Webb A."/>
        </authorList>
    </citation>
    <scope>NUCLEOTIDE SEQUENCE</scope>
    <source>
        <strain evidence="4">Hp1</strain>
    </source>
</reference>
<sequence>MQLHCVLTFLVVGFVSQASKALASTPLPNKWYKCPTYTVPGVANGSDVNAECMTFEASMCYPGVCKTSAKARRTIDVFVKRFPATSIKAEEASNVWMLAGGPGDSSSGMEGDMVALHASLKGSVNVYTIDPRGVRRSTRIDCASLHTTRSSSGDMMDTSWVPSCAKELHMKYGDLASFSTTSVAMDIATFISKYANGASTIVYGVSYGTMVVERLMHLNPSNVTGYVLDSIVTSSGTQADKADISDSDTDTGEVGEHFMDLCEQDKDCGSHFQFTNLLTTLRNTYSSFDTDPNSTCAALILNGTEDKPSDAIRYTLGSLLGDSSLRLLIPPLVYRLNRCDANDVNVLTHYFERKNAPYPWTNSDPHGTSDLILHLVVFSEMWETPTPSYADLMYRFTNASVASDGVFIFLPSFCAYSKEKSPGCDEHGVGNYEADGILYSRDQYWNKTAALPEQASVLLMNGKLDPLTPYKYAESLFKALDTPRKELVAFDYASHALMGATPYADGTKVCAMDLLASYVANNGDLDLLDKSCMSEMPTLDMTATSDTVKYWLGTNDAYDGVASPADGEESVGLQKTR</sequence>
<keyword evidence="5" id="KW-1185">Reference proteome</keyword>
<dbReference type="EMBL" id="CANTFL010001426">
    <property type="protein sequence ID" value="CAI5739561.1"/>
    <property type="molecule type" value="Genomic_DNA"/>
</dbReference>
<dbReference type="AlphaFoldDB" id="A0AAV0URJ4"/>
<gene>
    <name evidence="4" type="ORF">HBR001_LOCUS7862</name>
</gene>
<feature type="signal peptide" evidence="2">
    <location>
        <begin position="1"/>
        <end position="23"/>
    </location>
</feature>
<dbReference type="Proteomes" id="UP001162031">
    <property type="component" value="Unassembled WGS sequence"/>
</dbReference>
<evidence type="ECO:0000259" key="3">
    <source>
        <dbReference type="Pfam" id="PF08386"/>
    </source>
</evidence>
<dbReference type="Pfam" id="PF08386">
    <property type="entry name" value="Abhydrolase_4"/>
    <property type="match status" value="1"/>
</dbReference>
<dbReference type="PANTHER" id="PTHR43039">
    <property type="entry name" value="ESTERASE-RELATED"/>
    <property type="match status" value="1"/>
</dbReference>